<evidence type="ECO:0000313" key="10">
    <source>
        <dbReference type="EMBL" id="CAK9236811.1"/>
    </source>
</evidence>
<evidence type="ECO:0000259" key="6">
    <source>
        <dbReference type="Pfam" id="PF04810"/>
    </source>
</evidence>
<comment type="similarity">
    <text evidence="1">Belongs to the SEC23/SEC24 family. SEC24 subfamily.</text>
</comment>
<feature type="region of interest" description="Disordered" evidence="4">
    <location>
        <begin position="1"/>
        <end position="330"/>
    </location>
</feature>
<dbReference type="InterPro" id="IPR012990">
    <property type="entry name" value="Beta-sandwich_Sec23_24"/>
</dbReference>
<sequence>MGREGEWSSSPAGSQTSYYAPPPPPMQQQPYQQGMQYPPGSSARGGPPQQFAGSPQFRGPPFQGPVAAPPPPRFSGAASQFSGSGVQPSSGAAAGNANFRPPGPPPPGPPPSGPPPLPPTSSNAVPPSSGRNYGPSAGTAFRPPPTSNMVRGPSGPPPGYAGPGLYAPPASDPAGAPAFSQPQFSSPMFHPSRPAPSPPTASSPYSQGPPPPHGAPPQGPRIQGPSSGSFSSPFSQPFRPVTGPPHSQVPNQIANQGSSPYMQQPHSQASMPPIPGDPPQQMHPSGQPHVPGNAAPGIQGMSQPGSPAGNQPGSANSRIDPNQIPRPQPTVTPVTYVTRVENQSNMPPSATSSFIVRDTGNCSPRMMRCTLNMIPCSGDLLSTSGMPLALMVQPLALDPAEELIQVVDFGDSGPVRCAAPQCRGYINPFMKFIDQGHRFICNLCGHTSETPPAYQCNLGPDGRRRDVDSRPELSRGTVEFVAPKEYQVRPPMPPVFFFLIDVSMAAVSTGAVAAACSAVNRALADLTENPLTRVGIATFDSTIHFYNLNKHLQTPSMLVVPDIQDVYTPLQNNLIVPLSEGHEHLEQLLETIPSMFQNNRIQESAFGAAVKGAHLAMKSTGGKLLVFQTVLPSVGLGALTAREAEGKTGDKEAQKLIQPADKTLKTMAIEFSESQVCADLFLTSQNYLDIASLSVVPRTTGGQIYFYHGFQSSVDSAKLYNDLRWNLTRPQGLEAIMRVRCSKGLQLQEYYGNFWKRNPTEVELPAIDCDKTIMVTFKHDDKFQDGSECSFQSALLYTTMNGQRRIRINTLSLSCTTALSNLFRGADLDTQFTYLLKNAAQDVLATPVVQVRDRIVGQCVTILYTYRKFCATASSSGQLILPEALKLLPLYTMALVKSVGLRSEVRVDERSYWLNRVASLSASLAIPLVYPRMFALHNLPTKEELGGAILPKVVPLSSENLDQDGIFLLENGEDGFLYVGTQASPDIVHQLFGVQSAEEMVSGQFSLRENNNDLSRRLNEVVNEIRRQRCSYLRLRLLKRGDPSELLFFSYLVEDKSALGYSYVEFLVHVHRQIQNRMA</sequence>
<dbReference type="Gene3D" id="3.40.20.10">
    <property type="entry name" value="Severin"/>
    <property type="match status" value="1"/>
</dbReference>
<feature type="compositionally biased region" description="Pro residues" evidence="4">
    <location>
        <begin position="193"/>
        <end position="219"/>
    </location>
</feature>
<dbReference type="SUPFAM" id="SSF82754">
    <property type="entry name" value="C-terminal, gelsolin-like domain of Sec23/24"/>
    <property type="match status" value="1"/>
</dbReference>
<dbReference type="Proteomes" id="UP001497512">
    <property type="component" value="Chromosome 9"/>
</dbReference>
<dbReference type="CDD" id="cd01479">
    <property type="entry name" value="Sec24-like"/>
    <property type="match status" value="1"/>
</dbReference>
<name>A0ABP0V2X5_9BRYO</name>
<feature type="compositionally biased region" description="Low complexity" evidence="4">
    <location>
        <begin position="28"/>
        <end position="40"/>
    </location>
</feature>
<dbReference type="Gene3D" id="2.60.40.1670">
    <property type="entry name" value="beta-sandwich domain of Sec23/24"/>
    <property type="match status" value="1"/>
</dbReference>
<dbReference type="SUPFAM" id="SSF81811">
    <property type="entry name" value="Helical domain of Sec23/24"/>
    <property type="match status" value="1"/>
</dbReference>
<dbReference type="InterPro" id="IPR036465">
    <property type="entry name" value="vWFA_dom_sf"/>
</dbReference>
<dbReference type="InterPro" id="IPR006900">
    <property type="entry name" value="Sec23/24_helical_dom"/>
</dbReference>
<dbReference type="InterPro" id="IPR029006">
    <property type="entry name" value="ADF-H/Gelsolin-like_dom_sf"/>
</dbReference>
<dbReference type="InterPro" id="IPR036174">
    <property type="entry name" value="Znf_Sec23_Sec24_sf"/>
</dbReference>
<feature type="domain" description="Gelsolin-like" evidence="5">
    <location>
        <begin position="949"/>
        <end position="1010"/>
    </location>
</feature>
<dbReference type="SUPFAM" id="SSF82919">
    <property type="entry name" value="Zn-finger domain of Sec23/24"/>
    <property type="match status" value="1"/>
</dbReference>
<feature type="compositionally biased region" description="Polar residues" evidence="4">
    <location>
        <begin position="300"/>
        <end position="320"/>
    </location>
</feature>
<dbReference type="InterPro" id="IPR041742">
    <property type="entry name" value="Sec24-like_trunk_dom"/>
</dbReference>
<evidence type="ECO:0000256" key="4">
    <source>
        <dbReference type="SAM" id="MobiDB-lite"/>
    </source>
</evidence>
<dbReference type="InterPro" id="IPR036180">
    <property type="entry name" value="Gelsolin-like_dom_sf"/>
</dbReference>
<feature type="domain" description="Zinc finger Sec23/Sec24-type" evidence="6">
    <location>
        <begin position="414"/>
        <end position="454"/>
    </location>
</feature>
<proteinExistence type="inferred from homology"/>
<evidence type="ECO:0000256" key="3">
    <source>
        <dbReference type="ARBA" id="ARBA00022927"/>
    </source>
</evidence>
<protein>
    <submittedName>
        <fullName evidence="10">Uncharacterized protein</fullName>
    </submittedName>
</protein>
<feature type="domain" description="Sec23/Sec24 beta-sandwich" evidence="9">
    <location>
        <begin position="732"/>
        <end position="816"/>
    </location>
</feature>
<dbReference type="Gene3D" id="2.30.30.380">
    <property type="entry name" value="Zn-finger domain of Sec23/24"/>
    <property type="match status" value="1"/>
</dbReference>
<dbReference type="InterPro" id="IPR050550">
    <property type="entry name" value="SEC23_SEC24_subfamily"/>
</dbReference>
<evidence type="ECO:0000259" key="8">
    <source>
        <dbReference type="Pfam" id="PF04815"/>
    </source>
</evidence>
<evidence type="ECO:0000259" key="9">
    <source>
        <dbReference type="Pfam" id="PF08033"/>
    </source>
</evidence>
<dbReference type="InterPro" id="IPR006895">
    <property type="entry name" value="Znf_Sec23_Sec24"/>
</dbReference>
<dbReference type="Gene3D" id="1.20.120.730">
    <property type="entry name" value="Sec23/Sec24 helical domain"/>
    <property type="match status" value="1"/>
</dbReference>
<feature type="domain" description="Sec23/Sec24 trunk" evidence="7">
    <location>
        <begin position="491"/>
        <end position="726"/>
    </location>
</feature>
<feature type="compositionally biased region" description="Low complexity" evidence="4">
    <location>
        <begin position="163"/>
        <end position="178"/>
    </location>
</feature>
<dbReference type="Pfam" id="PF04815">
    <property type="entry name" value="Sec23_helical"/>
    <property type="match status" value="1"/>
</dbReference>
<gene>
    <name evidence="10" type="ORF">CSSPTR1EN2_LOCUS23211</name>
</gene>
<feature type="compositionally biased region" description="Pro residues" evidence="4">
    <location>
        <begin position="101"/>
        <end position="119"/>
    </location>
</feature>
<accession>A0ABP0V2X5</accession>
<dbReference type="SUPFAM" id="SSF81995">
    <property type="entry name" value="beta-sandwich domain of Sec23/24"/>
    <property type="match status" value="1"/>
</dbReference>
<evidence type="ECO:0000256" key="2">
    <source>
        <dbReference type="ARBA" id="ARBA00022448"/>
    </source>
</evidence>
<feature type="domain" description="Sec23/Sec24 helical" evidence="8">
    <location>
        <begin position="827"/>
        <end position="925"/>
    </location>
</feature>
<feature type="compositionally biased region" description="Polar residues" evidence="4">
    <location>
        <begin position="248"/>
        <end position="270"/>
    </location>
</feature>
<dbReference type="Pfam" id="PF08033">
    <property type="entry name" value="Sec23_BS"/>
    <property type="match status" value="1"/>
</dbReference>
<keyword evidence="3" id="KW-0653">Protein transport</keyword>
<evidence type="ECO:0000259" key="5">
    <source>
        <dbReference type="Pfam" id="PF00626"/>
    </source>
</evidence>
<dbReference type="Gene3D" id="3.40.50.410">
    <property type="entry name" value="von Willebrand factor, type A domain"/>
    <property type="match status" value="1"/>
</dbReference>
<evidence type="ECO:0000256" key="1">
    <source>
        <dbReference type="ARBA" id="ARBA00008334"/>
    </source>
</evidence>
<reference evidence="10" key="1">
    <citation type="submission" date="2024-02" db="EMBL/GenBank/DDBJ databases">
        <authorList>
            <consortium name="ELIXIR-Norway"/>
            <consortium name="Elixir Norway"/>
        </authorList>
    </citation>
    <scope>NUCLEOTIDE SEQUENCE</scope>
</reference>
<evidence type="ECO:0000313" key="11">
    <source>
        <dbReference type="Proteomes" id="UP001497512"/>
    </source>
</evidence>
<feature type="compositionally biased region" description="Low complexity" evidence="4">
    <location>
        <begin position="74"/>
        <end position="100"/>
    </location>
</feature>
<dbReference type="InterPro" id="IPR036175">
    <property type="entry name" value="Sec23/24_helical_dom_sf"/>
</dbReference>
<feature type="compositionally biased region" description="Low complexity" evidence="4">
    <location>
        <begin position="223"/>
        <end position="238"/>
    </location>
</feature>
<feature type="compositionally biased region" description="Polar residues" evidence="4">
    <location>
        <begin position="7"/>
        <end position="18"/>
    </location>
</feature>
<dbReference type="InterPro" id="IPR006896">
    <property type="entry name" value="Sec23/24_trunk_dom"/>
</dbReference>
<dbReference type="Pfam" id="PF04810">
    <property type="entry name" value="zf-Sec23_Sec24"/>
    <property type="match status" value="1"/>
</dbReference>
<dbReference type="Pfam" id="PF00626">
    <property type="entry name" value="Gelsolin"/>
    <property type="match status" value="1"/>
</dbReference>
<keyword evidence="2" id="KW-0813">Transport</keyword>
<dbReference type="EMBL" id="OZ019901">
    <property type="protein sequence ID" value="CAK9236811.1"/>
    <property type="molecule type" value="Genomic_DNA"/>
</dbReference>
<dbReference type="InterPro" id="IPR007123">
    <property type="entry name" value="Gelsolin-like_dom"/>
</dbReference>
<dbReference type="Pfam" id="PF04811">
    <property type="entry name" value="Sec23_trunk"/>
    <property type="match status" value="1"/>
</dbReference>
<keyword evidence="11" id="KW-1185">Reference proteome</keyword>
<evidence type="ECO:0000259" key="7">
    <source>
        <dbReference type="Pfam" id="PF04811"/>
    </source>
</evidence>
<dbReference type="SUPFAM" id="SSF53300">
    <property type="entry name" value="vWA-like"/>
    <property type="match status" value="1"/>
</dbReference>
<dbReference type="PANTHER" id="PTHR13803:SF4">
    <property type="entry name" value="SECRETORY 24CD, ISOFORM C"/>
    <property type="match status" value="1"/>
</dbReference>
<organism evidence="10 11">
    <name type="scientific">Sphagnum troendelagicum</name>
    <dbReference type="NCBI Taxonomy" id="128251"/>
    <lineage>
        <taxon>Eukaryota</taxon>
        <taxon>Viridiplantae</taxon>
        <taxon>Streptophyta</taxon>
        <taxon>Embryophyta</taxon>
        <taxon>Bryophyta</taxon>
        <taxon>Sphagnophytina</taxon>
        <taxon>Sphagnopsida</taxon>
        <taxon>Sphagnales</taxon>
        <taxon>Sphagnaceae</taxon>
        <taxon>Sphagnum</taxon>
    </lineage>
</organism>
<dbReference type="PANTHER" id="PTHR13803">
    <property type="entry name" value="SEC24-RELATED PROTEIN"/>
    <property type="match status" value="1"/>
</dbReference>